<comment type="caution">
    <text evidence="4">The sequence shown here is derived from an EMBL/GenBank/DDBJ whole genome shotgun (WGS) entry which is preliminary data.</text>
</comment>
<gene>
    <name evidence="4" type="ORF">U0070_014307</name>
</gene>
<name>A0AAW0HMA0_MYOGA</name>
<dbReference type="Gene3D" id="2.30.29.30">
    <property type="entry name" value="Pleckstrin-homology domain (PH domain)/Phosphotyrosine-binding domain (PTB)"/>
    <property type="match status" value="1"/>
</dbReference>
<protein>
    <recommendedName>
        <fullName evidence="3">Phenylalanine zipper domain-containing protein</fullName>
    </recommendedName>
</protein>
<dbReference type="SUPFAM" id="SSF109805">
    <property type="entry name" value="Phenylalanine zipper"/>
    <property type="match status" value="1"/>
</dbReference>
<sequence length="260" mass="28243">MTGAPYMEDEAFPFLPVLPSPSPQSWQEFCEFYARAGVLDLASHFRLYLSSHPKYVESGADAAFSCHFAEIFLQHFEAEVIQALGSVSPTVLAPLSPGMDIVPPHDLSLDSCKVGGPLAVSGPSLSSEDLAGRLLSSVSFSSTMSSKLKLKTCFILHSVGRSEILYEVSCSGERPLAPPPQLGLWRPHQSLQSQLETTTPIPLVVLGQLIEMPDRENTFVVKVEGRREATDALYVKVWVSDIQECLSQSPDSALLSAPIP</sequence>
<evidence type="ECO:0000256" key="2">
    <source>
        <dbReference type="ARBA" id="ARBA00022999"/>
    </source>
</evidence>
<keyword evidence="1" id="KW-0597">Phosphoprotein</keyword>
<dbReference type="InterPro" id="IPR030523">
    <property type="entry name" value="SH2B"/>
</dbReference>
<dbReference type="EMBL" id="JBBHLL010000410">
    <property type="protein sequence ID" value="KAK7803623.1"/>
    <property type="molecule type" value="Genomic_DNA"/>
</dbReference>
<reference evidence="4 5" key="1">
    <citation type="journal article" date="2023" name="bioRxiv">
        <title>Conserved and derived expression patterns and positive selection on dental genes reveal complex evolutionary context of ever-growing rodent molars.</title>
        <authorList>
            <person name="Calamari Z.T."/>
            <person name="Song A."/>
            <person name="Cohen E."/>
            <person name="Akter M."/>
            <person name="Roy R.D."/>
            <person name="Hallikas O."/>
            <person name="Christensen M.M."/>
            <person name="Li P."/>
            <person name="Marangoni P."/>
            <person name="Jernvall J."/>
            <person name="Klein O.D."/>
        </authorList>
    </citation>
    <scope>NUCLEOTIDE SEQUENCE [LARGE SCALE GENOMIC DNA]</scope>
    <source>
        <strain evidence="4">V071</strain>
    </source>
</reference>
<dbReference type="AlphaFoldDB" id="A0AAW0HMA0"/>
<keyword evidence="2" id="KW-0727">SH2 domain</keyword>
<dbReference type="Pfam" id="PF08916">
    <property type="entry name" value="Phe_ZIP"/>
    <property type="match status" value="1"/>
</dbReference>
<evidence type="ECO:0000256" key="1">
    <source>
        <dbReference type="ARBA" id="ARBA00022553"/>
    </source>
</evidence>
<organism evidence="4 5">
    <name type="scientific">Myodes glareolus</name>
    <name type="common">Bank vole</name>
    <name type="synonym">Clethrionomys glareolus</name>
    <dbReference type="NCBI Taxonomy" id="447135"/>
    <lineage>
        <taxon>Eukaryota</taxon>
        <taxon>Metazoa</taxon>
        <taxon>Chordata</taxon>
        <taxon>Craniata</taxon>
        <taxon>Vertebrata</taxon>
        <taxon>Euteleostomi</taxon>
        <taxon>Mammalia</taxon>
        <taxon>Eutheria</taxon>
        <taxon>Euarchontoglires</taxon>
        <taxon>Glires</taxon>
        <taxon>Rodentia</taxon>
        <taxon>Myomorpha</taxon>
        <taxon>Muroidea</taxon>
        <taxon>Cricetidae</taxon>
        <taxon>Arvicolinae</taxon>
        <taxon>Myodes</taxon>
    </lineage>
</organism>
<dbReference type="InterPro" id="IPR015012">
    <property type="entry name" value="Phe_ZIP"/>
</dbReference>
<dbReference type="InterPro" id="IPR011993">
    <property type="entry name" value="PH-like_dom_sf"/>
</dbReference>
<accession>A0AAW0HMA0</accession>
<dbReference type="Gene3D" id="6.10.140.110">
    <property type="match status" value="1"/>
</dbReference>
<keyword evidence="5" id="KW-1185">Reference proteome</keyword>
<dbReference type="GO" id="GO:0005886">
    <property type="term" value="C:plasma membrane"/>
    <property type="evidence" value="ECO:0007669"/>
    <property type="project" value="TreeGrafter"/>
</dbReference>
<evidence type="ECO:0000313" key="4">
    <source>
        <dbReference type="EMBL" id="KAK7803623.1"/>
    </source>
</evidence>
<dbReference type="GO" id="GO:0005068">
    <property type="term" value="F:transmembrane receptor protein tyrosine kinase adaptor activity"/>
    <property type="evidence" value="ECO:0007669"/>
    <property type="project" value="TreeGrafter"/>
</dbReference>
<proteinExistence type="predicted"/>
<feature type="domain" description="Phenylalanine zipper" evidence="3">
    <location>
        <begin position="25"/>
        <end position="80"/>
    </location>
</feature>
<dbReference type="SUPFAM" id="SSF50729">
    <property type="entry name" value="PH domain-like"/>
    <property type="match status" value="1"/>
</dbReference>
<dbReference type="PANTHER" id="PTHR10872:SF3">
    <property type="entry name" value="SH2B ADAPTER PROTEIN 1"/>
    <property type="match status" value="1"/>
</dbReference>
<dbReference type="GO" id="GO:0035556">
    <property type="term" value="P:intracellular signal transduction"/>
    <property type="evidence" value="ECO:0007669"/>
    <property type="project" value="TreeGrafter"/>
</dbReference>
<dbReference type="InterPro" id="IPR036290">
    <property type="entry name" value="Phe_ZIP_sf"/>
</dbReference>
<evidence type="ECO:0000259" key="3">
    <source>
        <dbReference type="Pfam" id="PF08916"/>
    </source>
</evidence>
<evidence type="ECO:0000313" key="5">
    <source>
        <dbReference type="Proteomes" id="UP001488838"/>
    </source>
</evidence>
<dbReference type="PANTHER" id="PTHR10872">
    <property type="entry name" value="SH2B ADAPTER PROTEIN"/>
    <property type="match status" value="1"/>
</dbReference>
<dbReference type="Proteomes" id="UP001488838">
    <property type="component" value="Unassembled WGS sequence"/>
</dbReference>